<reference evidence="8" key="1">
    <citation type="submission" date="2020-09" db="EMBL/GenBank/DDBJ databases">
        <title>The genome sequence of strain Labrenzia suaedae 4C16A.</title>
        <authorList>
            <person name="Liu Y."/>
        </authorList>
    </citation>
    <scope>NUCLEOTIDE SEQUENCE [LARGE SCALE GENOMIC DNA]</scope>
    <source>
        <strain evidence="8">4C16A</strain>
    </source>
</reference>
<dbReference type="InterPro" id="IPR008991">
    <property type="entry name" value="Translation_prot_SH3-like_sf"/>
</dbReference>
<keyword evidence="2 5" id="KW-0689">Ribosomal protein</keyword>
<evidence type="ECO:0000256" key="5">
    <source>
        <dbReference type="HAMAP-Rule" id="MF_00402"/>
    </source>
</evidence>
<dbReference type="NCBIfam" id="TIGR01024">
    <property type="entry name" value="rplS_bact"/>
    <property type="match status" value="1"/>
</dbReference>
<dbReference type="PROSITE" id="PS01015">
    <property type="entry name" value="RIBOSOMAL_L19"/>
    <property type="match status" value="1"/>
</dbReference>
<dbReference type="PANTHER" id="PTHR15680:SF9">
    <property type="entry name" value="LARGE RIBOSOMAL SUBUNIT PROTEIN BL19M"/>
    <property type="match status" value="1"/>
</dbReference>
<protein>
    <recommendedName>
        <fullName evidence="4 5">Large ribosomal subunit protein bL19</fullName>
    </recommendedName>
</protein>
<keyword evidence="8" id="KW-1185">Reference proteome</keyword>
<dbReference type="SUPFAM" id="SSF50104">
    <property type="entry name" value="Translation proteins SH3-like domain"/>
    <property type="match status" value="1"/>
</dbReference>
<evidence type="ECO:0000256" key="3">
    <source>
        <dbReference type="ARBA" id="ARBA00023274"/>
    </source>
</evidence>
<keyword evidence="3 5" id="KW-0687">Ribonucleoprotein</keyword>
<evidence type="ECO:0000313" key="8">
    <source>
        <dbReference type="Proteomes" id="UP000632063"/>
    </source>
</evidence>
<dbReference type="InterPro" id="IPR001857">
    <property type="entry name" value="Ribosomal_bL19"/>
</dbReference>
<dbReference type="Proteomes" id="UP000632063">
    <property type="component" value="Unassembled WGS sequence"/>
</dbReference>
<proteinExistence type="inferred from homology"/>
<evidence type="ECO:0000256" key="4">
    <source>
        <dbReference type="ARBA" id="ARBA00035171"/>
    </source>
</evidence>
<reference evidence="7 8" key="2">
    <citation type="journal article" date="2021" name="Int. J. Syst. Evol. Microbiol.">
        <title>Roseibium litorale sp. nov., isolated from a tidal flat sediment and proposal for the reclassification of Labrenzia polysiphoniae as Roseibium polysiphoniae comb. nov.</title>
        <authorList>
            <person name="Liu Y."/>
            <person name="Pei T."/>
            <person name="Du J."/>
            <person name="Chao M."/>
            <person name="Deng M.R."/>
            <person name="Zhu H."/>
        </authorList>
    </citation>
    <scope>NUCLEOTIDE SEQUENCE [LARGE SCALE GENOMIC DNA]</scope>
    <source>
        <strain evidence="7 8">4C16A</strain>
    </source>
</reference>
<organism evidence="7 8">
    <name type="scientific">Roseibium litorale</name>
    <dbReference type="NCBI Taxonomy" id="2803841"/>
    <lineage>
        <taxon>Bacteria</taxon>
        <taxon>Pseudomonadati</taxon>
        <taxon>Pseudomonadota</taxon>
        <taxon>Alphaproteobacteria</taxon>
        <taxon>Hyphomicrobiales</taxon>
        <taxon>Stappiaceae</taxon>
        <taxon>Roseibium</taxon>
    </lineage>
</organism>
<dbReference type="PANTHER" id="PTHR15680">
    <property type="entry name" value="RIBOSOMAL PROTEIN L19"/>
    <property type="match status" value="1"/>
</dbReference>
<sequence length="158" mass="17098">MNIIEQLNAEEMAKIEAARKLPEFSPGDTVKVNVKVTEGNRTRTQAYEGVCIARSGGGINESFTVRKISYGEGVERVFPVFSPMIEGVEVVRRGKVRRAKLYYLRDRRGKSARIVEATNARAKRLNDEVRAEAAASKAAAAAEKAAAAEAAAAETAAE</sequence>
<evidence type="ECO:0000256" key="2">
    <source>
        <dbReference type="ARBA" id="ARBA00022980"/>
    </source>
</evidence>
<evidence type="ECO:0000256" key="1">
    <source>
        <dbReference type="ARBA" id="ARBA00005781"/>
    </source>
</evidence>
<dbReference type="Pfam" id="PF01245">
    <property type="entry name" value="Ribosomal_L19"/>
    <property type="match status" value="1"/>
</dbReference>
<dbReference type="PRINTS" id="PR00061">
    <property type="entry name" value="RIBOSOMALL19"/>
</dbReference>
<evidence type="ECO:0000256" key="6">
    <source>
        <dbReference type="RuleBase" id="RU000559"/>
    </source>
</evidence>
<comment type="function">
    <text evidence="5 6">This protein is located at the 30S-50S ribosomal subunit interface and may play a role in the structure and function of the aminoacyl-tRNA binding site.</text>
</comment>
<accession>A0ABR9CLC0</accession>
<dbReference type="Gene3D" id="2.30.30.790">
    <property type="match status" value="1"/>
</dbReference>
<dbReference type="InterPro" id="IPR038657">
    <property type="entry name" value="Ribosomal_bL19_sf"/>
</dbReference>
<dbReference type="EMBL" id="JACYXI010000004">
    <property type="protein sequence ID" value="MBD8891649.1"/>
    <property type="molecule type" value="Genomic_DNA"/>
</dbReference>
<dbReference type="HAMAP" id="MF_00402">
    <property type="entry name" value="Ribosomal_bL19"/>
    <property type="match status" value="1"/>
</dbReference>
<comment type="caution">
    <text evidence="7">The sequence shown here is derived from an EMBL/GenBank/DDBJ whole genome shotgun (WGS) entry which is preliminary data.</text>
</comment>
<evidence type="ECO:0000313" key="7">
    <source>
        <dbReference type="EMBL" id="MBD8891649.1"/>
    </source>
</evidence>
<gene>
    <name evidence="5 7" type="primary">rplS</name>
    <name evidence="7" type="ORF">IG616_08820</name>
</gene>
<name>A0ABR9CLC0_9HYPH</name>
<dbReference type="RefSeq" id="WP_192147778.1">
    <property type="nucleotide sequence ID" value="NZ_JACYXI010000004.1"/>
</dbReference>
<comment type="similarity">
    <text evidence="1 5 6">Belongs to the bacterial ribosomal protein bL19 family.</text>
</comment>
<dbReference type="InterPro" id="IPR018257">
    <property type="entry name" value="Ribosomal_bL19_CS"/>
</dbReference>
<dbReference type="GO" id="GO:0005840">
    <property type="term" value="C:ribosome"/>
    <property type="evidence" value="ECO:0007669"/>
    <property type="project" value="UniProtKB-KW"/>
</dbReference>